<evidence type="ECO:0000256" key="4">
    <source>
        <dbReference type="ARBA" id="ARBA00022840"/>
    </source>
</evidence>
<dbReference type="NCBIfam" id="NF004679">
    <property type="entry name" value="PRK06019.1-5"/>
    <property type="match status" value="1"/>
</dbReference>
<dbReference type="NCBIfam" id="TIGR01161">
    <property type="entry name" value="purK"/>
    <property type="match status" value="1"/>
</dbReference>
<dbReference type="InterPro" id="IPR054350">
    <property type="entry name" value="PurT/PurK_preATP-grasp"/>
</dbReference>
<dbReference type="InterPro" id="IPR016185">
    <property type="entry name" value="PreATP-grasp_dom_sf"/>
</dbReference>
<dbReference type="InterPro" id="IPR013815">
    <property type="entry name" value="ATP_grasp_subdomain_1"/>
</dbReference>
<evidence type="ECO:0000313" key="7">
    <source>
        <dbReference type="EMBL" id="SVC13183.1"/>
    </source>
</evidence>
<name>A0A382JPQ3_9ZZZZ</name>
<keyword evidence="2" id="KW-0547">Nucleotide-binding</keyword>
<dbReference type="Pfam" id="PF22660">
    <property type="entry name" value="RS_preATP-grasp-like"/>
    <property type="match status" value="1"/>
</dbReference>
<dbReference type="SUPFAM" id="SSF52440">
    <property type="entry name" value="PreATP-grasp domain"/>
    <property type="match status" value="1"/>
</dbReference>
<keyword evidence="4" id="KW-0067">ATP-binding</keyword>
<dbReference type="PANTHER" id="PTHR11609">
    <property type="entry name" value="PURINE BIOSYNTHESIS PROTEIN 6/7, PUR6/7"/>
    <property type="match status" value="1"/>
</dbReference>
<gene>
    <name evidence="7" type="ORF">METZ01_LOCUS266037</name>
</gene>
<dbReference type="PROSITE" id="PS50975">
    <property type="entry name" value="ATP_GRASP"/>
    <property type="match status" value="1"/>
</dbReference>
<evidence type="ECO:0000259" key="6">
    <source>
        <dbReference type="PROSITE" id="PS50975"/>
    </source>
</evidence>
<dbReference type="Gene3D" id="3.30.470.20">
    <property type="entry name" value="ATP-grasp fold, B domain"/>
    <property type="match status" value="1"/>
</dbReference>
<comment type="pathway">
    <text evidence="5">Purine metabolism.</text>
</comment>
<dbReference type="PANTHER" id="PTHR11609:SF5">
    <property type="entry name" value="PHOSPHORIBOSYLAMINOIMIDAZOLE CARBOXYLASE"/>
    <property type="match status" value="1"/>
</dbReference>
<dbReference type="EMBL" id="UINC01075218">
    <property type="protein sequence ID" value="SVC13183.1"/>
    <property type="molecule type" value="Genomic_DNA"/>
</dbReference>
<feature type="non-terminal residue" evidence="7">
    <location>
        <position position="1"/>
    </location>
</feature>
<dbReference type="InterPro" id="IPR011761">
    <property type="entry name" value="ATP-grasp"/>
</dbReference>
<dbReference type="InterPro" id="IPR040686">
    <property type="entry name" value="PurK_C"/>
</dbReference>
<accession>A0A382JPQ3</accession>
<dbReference type="Gene3D" id="3.40.50.20">
    <property type="match status" value="1"/>
</dbReference>
<dbReference type="InterPro" id="IPR005875">
    <property type="entry name" value="PurK"/>
</dbReference>
<dbReference type="GO" id="GO:0005829">
    <property type="term" value="C:cytosol"/>
    <property type="evidence" value="ECO:0007669"/>
    <property type="project" value="TreeGrafter"/>
</dbReference>
<reference evidence="7" key="1">
    <citation type="submission" date="2018-05" db="EMBL/GenBank/DDBJ databases">
        <authorList>
            <person name="Lanie J.A."/>
            <person name="Ng W.-L."/>
            <person name="Kazmierczak K.M."/>
            <person name="Andrzejewski T.M."/>
            <person name="Davidsen T.M."/>
            <person name="Wayne K.J."/>
            <person name="Tettelin H."/>
            <person name="Glass J.I."/>
            <person name="Rusch D."/>
            <person name="Podicherti R."/>
            <person name="Tsui H.-C.T."/>
            <person name="Winkler M.E."/>
        </authorList>
    </citation>
    <scope>NUCLEOTIDE SEQUENCE</scope>
</reference>
<dbReference type="GO" id="GO:0006189">
    <property type="term" value="P:'de novo' IMP biosynthetic process"/>
    <property type="evidence" value="ECO:0007669"/>
    <property type="project" value="InterPro"/>
</dbReference>
<keyword evidence="3" id="KW-0658">Purine biosynthesis</keyword>
<dbReference type="Gene3D" id="3.30.1490.20">
    <property type="entry name" value="ATP-grasp fold, A domain"/>
    <property type="match status" value="1"/>
</dbReference>
<dbReference type="SUPFAM" id="SSF51246">
    <property type="entry name" value="Rudiment single hybrid motif"/>
    <property type="match status" value="1"/>
</dbReference>
<evidence type="ECO:0000256" key="1">
    <source>
        <dbReference type="ARBA" id="ARBA00022598"/>
    </source>
</evidence>
<keyword evidence="1" id="KW-0436">Ligase</keyword>
<sequence length="354" mass="38643">AGQLGQMLGYAGKHLDLDFVFLDPSDNPPAVSAGAVLKYDFDNPEGLEKLASISDVITYEFENVPVAALQKLDSAISVYPPAEALRLAQDRLDEKTLFQSLSIPVPGFRKVDSVMDLEEAALELGLPIVLKTRRLGYDGKGQNIVNDIRDIETAACNLGPDSLIAEQWVPFDREVSAIGSRNVSGQRAFYPVTENLHCKGILRESRAPADLGGLERIANEYLDRLLTHLNYVGVLALELFVVGDKLLANEFAPRVHNSGHWTIEGSATSQFENHLRAILDLAPGDTTLRGAAGMLNIIGAMPAEKQLFQAPSVNLHNYGKEARAGRKLGHVTIVAKDSTARDIQLEQLAQYLTY</sequence>
<dbReference type="GO" id="GO:0005524">
    <property type="term" value="F:ATP binding"/>
    <property type="evidence" value="ECO:0007669"/>
    <property type="project" value="UniProtKB-KW"/>
</dbReference>
<evidence type="ECO:0000256" key="2">
    <source>
        <dbReference type="ARBA" id="ARBA00022741"/>
    </source>
</evidence>
<dbReference type="FunFam" id="3.30.1490.20:FF:000015">
    <property type="entry name" value="N5-carboxyaminoimidazole ribonucleotide synthase"/>
    <property type="match status" value="1"/>
</dbReference>
<dbReference type="GO" id="GO:0004638">
    <property type="term" value="F:phosphoribosylaminoimidazole carboxylase activity"/>
    <property type="evidence" value="ECO:0007669"/>
    <property type="project" value="InterPro"/>
</dbReference>
<evidence type="ECO:0000256" key="3">
    <source>
        <dbReference type="ARBA" id="ARBA00022755"/>
    </source>
</evidence>
<organism evidence="7">
    <name type="scientific">marine metagenome</name>
    <dbReference type="NCBI Taxonomy" id="408172"/>
    <lineage>
        <taxon>unclassified sequences</taxon>
        <taxon>metagenomes</taxon>
        <taxon>ecological metagenomes</taxon>
    </lineage>
</organism>
<evidence type="ECO:0000256" key="5">
    <source>
        <dbReference type="ARBA" id="ARBA00025704"/>
    </source>
</evidence>
<proteinExistence type="inferred from homology"/>
<protein>
    <recommendedName>
        <fullName evidence="6">ATP-grasp domain-containing protein</fullName>
    </recommendedName>
</protein>
<dbReference type="Pfam" id="PF02222">
    <property type="entry name" value="ATP-grasp"/>
    <property type="match status" value="1"/>
</dbReference>
<dbReference type="GO" id="GO:0016874">
    <property type="term" value="F:ligase activity"/>
    <property type="evidence" value="ECO:0007669"/>
    <property type="project" value="UniProtKB-KW"/>
</dbReference>
<dbReference type="SUPFAM" id="SSF56059">
    <property type="entry name" value="Glutathione synthetase ATP-binding domain-like"/>
    <property type="match status" value="1"/>
</dbReference>
<dbReference type="InterPro" id="IPR011054">
    <property type="entry name" value="Rudment_hybrid_motif"/>
</dbReference>
<dbReference type="Pfam" id="PF17769">
    <property type="entry name" value="PurK_C"/>
    <property type="match status" value="1"/>
</dbReference>
<dbReference type="HAMAP" id="MF_01928">
    <property type="entry name" value="PurK"/>
    <property type="match status" value="1"/>
</dbReference>
<dbReference type="GO" id="GO:0046872">
    <property type="term" value="F:metal ion binding"/>
    <property type="evidence" value="ECO:0007669"/>
    <property type="project" value="InterPro"/>
</dbReference>
<dbReference type="AlphaFoldDB" id="A0A382JPQ3"/>
<feature type="domain" description="ATP-grasp" evidence="6">
    <location>
        <begin position="95"/>
        <end position="279"/>
    </location>
</feature>
<dbReference type="InterPro" id="IPR003135">
    <property type="entry name" value="ATP-grasp_carboxylate-amine"/>
</dbReference>